<dbReference type="Pfam" id="PF00022">
    <property type="entry name" value="Actin"/>
    <property type="match status" value="1"/>
</dbReference>
<dbReference type="GO" id="GO:0005737">
    <property type="term" value="C:cytoplasm"/>
    <property type="evidence" value="ECO:0007669"/>
    <property type="project" value="UniProtKB-SubCell"/>
</dbReference>
<dbReference type="InterPro" id="IPR004000">
    <property type="entry name" value="Actin"/>
</dbReference>
<keyword evidence="4" id="KW-0963">Cytoplasm</keyword>
<evidence type="ECO:0000256" key="7">
    <source>
        <dbReference type="ARBA" id="ARBA00073820"/>
    </source>
</evidence>
<dbReference type="AlphaFoldDB" id="A0A1Y1W9S3"/>
<keyword evidence="9" id="KW-1185">Reference proteome</keyword>
<evidence type="ECO:0000256" key="4">
    <source>
        <dbReference type="ARBA" id="ARBA00022490"/>
    </source>
</evidence>
<dbReference type="Gene3D" id="3.90.640.10">
    <property type="entry name" value="Actin, Chain A, domain 4"/>
    <property type="match status" value="1"/>
</dbReference>
<evidence type="ECO:0000256" key="3">
    <source>
        <dbReference type="ARBA" id="ARBA00018633"/>
    </source>
</evidence>
<dbReference type="GO" id="GO:0005634">
    <property type="term" value="C:nucleus"/>
    <property type="evidence" value="ECO:0007669"/>
    <property type="project" value="UniProtKB-ARBA"/>
</dbReference>
<gene>
    <name evidence="8" type="ORF">DL89DRAFT_154925</name>
</gene>
<dbReference type="STRING" id="61395.A0A1Y1W9S3"/>
<comment type="caution">
    <text evidence="8">The sequence shown here is derived from an EMBL/GenBank/DDBJ whole genome shotgun (WGS) entry which is preliminary data.</text>
</comment>
<dbReference type="RefSeq" id="XP_040743927.1">
    <property type="nucleotide sequence ID" value="XM_040883605.1"/>
</dbReference>
<dbReference type="Gene3D" id="2.30.36.70">
    <property type="entry name" value="Actin, Chain A, domain 2"/>
    <property type="match status" value="1"/>
</dbReference>
<evidence type="ECO:0000256" key="6">
    <source>
        <dbReference type="ARBA" id="ARBA00063309"/>
    </source>
</evidence>
<evidence type="ECO:0000313" key="9">
    <source>
        <dbReference type="Proteomes" id="UP000193922"/>
    </source>
</evidence>
<dbReference type="PANTHER" id="PTHR11937">
    <property type="entry name" value="ACTIN"/>
    <property type="match status" value="1"/>
</dbReference>
<dbReference type="SUPFAM" id="SSF53067">
    <property type="entry name" value="Actin-like ATPase domain"/>
    <property type="match status" value="2"/>
</dbReference>
<accession>A0A1Y1W9S3</accession>
<comment type="similarity">
    <text evidence="2">Belongs to the actin family. ARP6 subfamily.</text>
</comment>
<dbReference type="GeneID" id="63800253"/>
<comment type="subunit">
    <text evidence="6">Component of the SWR1 chromatin remodeling complex.</text>
</comment>
<protein>
    <recommendedName>
        <fullName evidence="3">Actin-like protein ARP6</fullName>
    </recommendedName>
    <alternativeName>
        <fullName evidence="7">Actin-like protein arp6</fullName>
    </alternativeName>
</protein>
<evidence type="ECO:0000313" key="8">
    <source>
        <dbReference type="EMBL" id="ORX70289.1"/>
    </source>
</evidence>
<dbReference type="Proteomes" id="UP000193922">
    <property type="component" value="Unassembled WGS sequence"/>
</dbReference>
<dbReference type="EMBL" id="MCFD01000006">
    <property type="protein sequence ID" value="ORX70289.1"/>
    <property type="molecule type" value="Genomic_DNA"/>
</dbReference>
<dbReference type="Gene3D" id="3.30.420.40">
    <property type="match status" value="2"/>
</dbReference>
<evidence type="ECO:0000256" key="5">
    <source>
        <dbReference type="ARBA" id="ARBA00025222"/>
    </source>
</evidence>
<name>A0A1Y1W9S3_9FUNG</name>
<comment type="subcellular location">
    <subcellularLocation>
        <location evidence="1">Cytoplasm</location>
    </subcellularLocation>
</comment>
<dbReference type="SMART" id="SM00268">
    <property type="entry name" value="ACTIN"/>
    <property type="match status" value="1"/>
</dbReference>
<organism evidence="8 9">
    <name type="scientific">Linderina pennispora</name>
    <dbReference type="NCBI Taxonomy" id="61395"/>
    <lineage>
        <taxon>Eukaryota</taxon>
        <taxon>Fungi</taxon>
        <taxon>Fungi incertae sedis</taxon>
        <taxon>Zoopagomycota</taxon>
        <taxon>Kickxellomycotina</taxon>
        <taxon>Kickxellomycetes</taxon>
        <taxon>Kickxellales</taxon>
        <taxon>Kickxellaceae</taxon>
        <taxon>Linderina</taxon>
    </lineage>
</organism>
<proteinExistence type="inferred from homology"/>
<evidence type="ECO:0000256" key="1">
    <source>
        <dbReference type="ARBA" id="ARBA00004496"/>
    </source>
</evidence>
<reference evidence="8 9" key="1">
    <citation type="submission" date="2016-07" db="EMBL/GenBank/DDBJ databases">
        <title>Pervasive Adenine N6-methylation of Active Genes in Fungi.</title>
        <authorList>
            <consortium name="DOE Joint Genome Institute"/>
            <person name="Mondo S.J."/>
            <person name="Dannebaum R.O."/>
            <person name="Kuo R.C."/>
            <person name="Labutti K."/>
            <person name="Haridas S."/>
            <person name="Kuo A."/>
            <person name="Salamov A."/>
            <person name="Ahrendt S.R."/>
            <person name="Lipzen A."/>
            <person name="Sullivan W."/>
            <person name="Andreopoulos W.B."/>
            <person name="Clum A."/>
            <person name="Lindquist E."/>
            <person name="Daum C."/>
            <person name="Ramamoorthy G.K."/>
            <person name="Gryganskyi A."/>
            <person name="Culley D."/>
            <person name="Magnuson J.K."/>
            <person name="James T.Y."/>
            <person name="O'Malley M.A."/>
            <person name="Stajich J.E."/>
            <person name="Spatafora J.W."/>
            <person name="Visel A."/>
            <person name="Grigoriev I.V."/>
        </authorList>
    </citation>
    <scope>NUCLEOTIDE SEQUENCE [LARGE SCALE GENOMIC DNA]</scope>
    <source>
        <strain evidence="8 9">ATCC 12442</strain>
    </source>
</reference>
<dbReference type="OrthoDB" id="408728at2759"/>
<dbReference type="FunFam" id="3.90.640.10:FF:000014">
    <property type="entry name" value="Putative actin-related protein 6"/>
    <property type="match status" value="1"/>
</dbReference>
<evidence type="ECO:0000256" key="2">
    <source>
        <dbReference type="ARBA" id="ARBA00005665"/>
    </source>
</evidence>
<comment type="function">
    <text evidence="5">Component of the SWR1 complex which mediates the ATP-dependent exchange of histone H2A for the H2A variant HZT1 leading to transcriptional regulation of selected genes by chromatin remodeling. Involved in chromosome stability.</text>
</comment>
<sequence>MRRTLVLDNGSHAIKGGYASSDSDAGPRVIPNTVTRTKRTKRVYVADLIDKSSDLSGLYYRSPFERGYLVRWDAEIAVWDRIFSNDVIGCTPTDTDLIVTEPVFNFRPIQRTMDEILFEEYRFPSLIRTTATKLATIGAADVIYGDTKEPDCVLVVDVGHAFTYVVPYVNGKQVSAGVRRLDIGGRILTNYLKETVSFRYWDMMDETYIMNAVKEKCCFVSQDFYRDLETARGCSGGRGVRSNPLGLEYVLPDFTHSKQGFIRGRGGDVEQLMSDTQILPLCNERFAIPEALFHPADIGLEQGGLHETVIQAVNACPEATRGVLLSNILLVGGTAALPGLEQRLQSEVQALAPCRVQVTAPQHPALQAWQGGRALARGTAAAAGRGDWRLTREQYEEIGPDRAVAHFEGFD</sequence>
<dbReference type="CDD" id="cd10210">
    <property type="entry name" value="ASKHA_NBD_Arp6"/>
    <property type="match status" value="1"/>
</dbReference>
<dbReference type="InterPro" id="IPR043129">
    <property type="entry name" value="ATPase_NBD"/>
</dbReference>